<keyword evidence="2" id="KW-0677">Repeat</keyword>
<keyword evidence="6" id="KW-1185">Reference proteome</keyword>
<dbReference type="RefSeq" id="XP_030851981.1">
    <property type="nucleotide sequence ID" value="XM_030996121.1"/>
</dbReference>
<evidence type="ECO:0000256" key="2">
    <source>
        <dbReference type="ARBA" id="ARBA00022737"/>
    </source>
</evidence>
<dbReference type="GeneID" id="592421"/>
<proteinExistence type="predicted"/>
<dbReference type="Pfam" id="PF00560">
    <property type="entry name" value="LRR_1"/>
    <property type="match status" value="1"/>
</dbReference>
<dbReference type="InParanoid" id="A0A7M7PLE8"/>
<dbReference type="FunFam" id="3.80.10.10:FF:000116">
    <property type="entry name" value="Leucine-rich repeat-containing protein 40"/>
    <property type="match status" value="1"/>
</dbReference>
<dbReference type="GO" id="GO:0005737">
    <property type="term" value="C:cytoplasm"/>
    <property type="evidence" value="ECO:0000318"/>
    <property type="project" value="GO_Central"/>
</dbReference>
<feature type="domain" description="Disease resistance R13L4/SHOC-2-like LRR" evidence="4">
    <location>
        <begin position="150"/>
        <end position="258"/>
    </location>
</feature>
<dbReference type="SUPFAM" id="SSF52058">
    <property type="entry name" value="L domain-like"/>
    <property type="match status" value="2"/>
</dbReference>
<feature type="region of interest" description="Disordered" evidence="3">
    <location>
        <begin position="1"/>
        <end position="29"/>
    </location>
</feature>
<dbReference type="PANTHER" id="PTHR48051:SF1">
    <property type="entry name" value="RAS SUPPRESSOR PROTEIN 1"/>
    <property type="match status" value="1"/>
</dbReference>
<dbReference type="InterPro" id="IPR001611">
    <property type="entry name" value="Leu-rich_rpt"/>
</dbReference>
<dbReference type="Pfam" id="PF13855">
    <property type="entry name" value="LRR_8"/>
    <property type="match status" value="3"/>
</dbReference>
<dbReference type="Proteomes" id="UP000007110">
    <property type="component" value="Unassembled WGS sequence"/>
</dbReference>
<dbReference type="CTD" id="55631"/>
<accession>A0A7M7PLE8</accession>
<evidence type="ECO:0000256" key="1">
    <source>
        <dbReference type="ARBA" id="ARBA00022614"/>
    </source>
</evidence>
<dbReference type="Gene3D" id="3.80.10.10">
    <property type="entry name" value="Ribonuclease Inhibitor"/>
    <property type="match status" value="4"/>
</dbReference>
<dbReference type="FunFam" id="3.80.10.10:FF:000193">
    <property type="entry name" value="Leucine-rich repeat-containing protein 40"/>
    <property type="match status" value="1"/>
</dbReference>
<evidence type="ECO:0000256" key="3">
    <source>
        <dbReference type="SAM" id="MobiDB-lite"/>
    </source>
</evidence>
<organism evidence="5 6">
    <name type="scientific">Strongylocentrotus purpuratus</name>
    <name type="common">Purple sea urchin</name>
    <dbReference type="NCBI Taxonomy" id="7668"/>
    <lineage>
        <taxon>Eukaryota</taxon>
        <taxon>Metazoa</taxon>
        <taxon>Echinodermata</taxon>
        <taxon>Eleutherozoa</taxon>
        <taxon>Echinozoa</taxon>
        <taxon>Echinoidea</taxon>
        <taxon>Euechinoidea</taxon>
        <taxon>Echinacea</taxon>
        <taxon>Camarodonta</taxon>
        <taxon>Echinidea</taxon>
        <taxon>Strongylocentrotidae</taxon>
        <taxon>Strongylocentrotus</taxon>
    </lineage>
</organism>
<dbReference type="AlphaFoldDB" id="A0A7M7PLE8"/>
<evidence type="ECO:0000259" key="4">
    <source>
        <dbReference type="Pfam" id="PF23598"/>
    </source>
</evidence>
<sequence>MSRRGGRQPFNPKAGFQRAGNNNKEDDGKGVSVVILKQARSSGQLNLSNRSLTTVPQSVWNINTDVPPESKNVSLDNQDERWWDQNELVKLILASNKLEQLSNDIQLLPALTVLDVHDNKLNSLPTAIGELRNLQRLNISHNCLTELPSELSQLHDLLFLHVQHNKISVLQDGLGELNHLENLDVSNNQLSELPESIGSLRKLRSLNASENQLEFIPTTIGNLKGVRMLELSSNRLPSLPLEMGFMSGLEQIHIKFNRITSLPPFTKCKDLKELHAGNNNITELSVELLQSLSSLNVLDLRDNKISIIPEEMIQVTTLTRFNIANNNVSSLPYKLGNLRSLKAMVVDGNPMRGIRRDIVNRGTVELMKYLRSRIEETPEDTPDSSSASDPSSVIGRTDAVAGKTLDYSNKKSGTIPVSLWEPAKESGVTAVNFSKNMLTEVPANLILLHKTAVDVNLSVNKIPTLPTEMQMMVNITRLDLGSNGLSSIPSEFETMSMMRELVISYNRFTKVPDVVFTWTNLETLLANGNQIGDIDLTGFKRLTKISSLDLQNNDIGEVPPELGTFTSLRSLLLAGNRFRNPRPAILNKGTVALLAYLRDRIPT</sequence>
<dbReference type="KEGG" id="spu:592421"/>
<dbReference type="InterPro" id="IPR055414">
    <property type="entry name" value="LRR_R13L4/SHOC2-like"/>
</dbReference>
<reference evidence="6" key="1">
    <citation type="submission" date="2015-02" db="EMBL/GenBank/DDBJ databases">
        <title>Genome sequencing for Strongylocentrotus purpuratus.</title>
        <authorList>
            <person name="Murali S."/>
            <person name="Liu Y."/>
            <person name="Vee V."/>
            <person name="English A."/>
            <person name="Wang M."/>
            <person name="Skinner E."/>
            <person name="Han Y."/>
            <person name="Muzny D.M."/>
            <person name="Worley K.C."/>
            <person name="Gibbs R.A."/>
        </authorList>
    </citation>
    <scope>NUCLEOTIDE SEQUENCE</scope>
</reference>
<feature type="region of interest" description="Disordered" evidence="3">
    <location>
        <begin position="374"/>
        <end position="395"/>
    </location>
</feature>
<dbReference type="OrthoDB" id="660555at2759"/>
<protein>
    <recommendedName>
        <fullName evidence="4">Disease resistance R13L4/SHOC-2-like LRR domain-containing protein</fullName>
    </recommendedName>
</protein>
<evidence type="ECO:0000313" key="6">
    <source>
        <dbReference type="Proteomes" id="UP000007110"/>
    </source>
</evidence>
<reference evidence="5" key="2">
    <citation type="submission" date="2021-01" db="UniProtKB">
        <authorList>
            <consortium name="EnsemblMetazoa"/>
        </authorList>
    </citation>
    <scope>IDENTIFICATION</scope>
</reference>
<dbReference type="InterPro" id="IPR003591">
    <property type="entry name" value="Leu-rich_rpt_typical-subtyp"/>
</dbReference>
<evidence type="ECO:0000313" key="5">
    <source>
        <dbReference type="EnsemblMetazoa" id="XP_030851981"/>
    </source>
</evidence>
<dbReference type="EnsemblMetazoa" id="XM_030996121">
    <property type="protein sequence ID" value="XP_030851981"/>
    <property type="gene ID" value="LOC592421"/>
</dbReference>
<dbReference type="InterPro" id="IPR050216">
    <property type="entry name" value="LRR_domain-containing"/>
</dbReference>
<dbReference type="InterPro" id="IPR032675">
    <property type="entry name" value="LRR_dom_sf"/>
</dbReference>
<dbReference type="OMA" id="CMLHKLT"/>
<dbReference type="SMART" id="SM00369">
    <property type="entry name" value="LRR_TYP"/>
    <property type="match status" value="10"/>
</dbReference>
<dbReference type="PROSITE" id="PS51450">
    <property type="entry name" value="LRR"/>
    <property type="match status" value="3"/>
</dbReference>
<keyword evidence="1" id="KW-0433">Leucine-rich repeat</keyword>
<feature type="compositionally biased region" description="Low complexity" evidence="3">
    <location>
        <begin position="383"/>
        <end position="392"/>
    </location>
</feature>
<dbReference type="SMART" id="SM00364">
    <property type="entry name" value="LRR_BAC"/>
    <property type="match status" value="8"/>
</dbReference>
<dbReference type="PANTHER" id="PTHR48051">
    <property type="match status" value="1"/>
</dbReference>
<name>A0A7M7PLE8_STRPU</name>
<dbReference type="Pfam" id="PF23598">
    <property type="entry name" value="LRR_14"/>
    <property type="match status" value="1"/>
</dbReference>
<dbReference type="FunCoup" id="A0A7M7PLE8">
    <property type="interactions" value="770"/>
</dbReference>